<evidence type="ECO:0000313" key="3">
    <source>
        <dbReference type="Proteomes" id="UP000189739"/>
    </source>
</evidence>
<evidence type="ECO:0000313" key="2">
    <source>
        <dbReference type="EMBL" id="OOQ59624.1"/>
    </source>
</evidence>
<accession>A0A1S9PF89</accession>
<dbReference type="EMBL" id="MBTF01000012">
    <property type="protein sequence ID" value="OOQ59624.1"/>
    <property type="molecule type" value="Genomic_DNA"/>
</dbReference>
<feature type="transmembrane region" description="Helical" evidence="1">
    <location>
        <begin position="6"/>
        <end position="24"/>
    </location>
</feature>
<protein>
    <submittedName>
        <fullName evidence="2">Uncharacterized protein</fullName>
    </submittedName>
</protein>
<feature type="transmembrane region" description="Helical" evidence="1">
    <location>
        <begin position="31"/>
        <end position="54"/>
    </location>
</feature>
<dbReference type="AlphaFoldDB" id="A0A1S9PF89"/>
<proteinExistence type="predicted"/>
<evidence type="ECO:0000256" key="1">
    <source>
        <dbReference type="SAM" id="Phobius"/>
    </source>
</evidence>
<comment type="caution">
    <text evidence="2">The sequence shown here is derived from an EMBL/GenBank/DDBJ whole genome shotgun (WGS) entry which is preliminary data.</text>
</comment>
<dbReference type="Proteomes" id="UP000189739">
    <property type="component" value="Unassembled WGS sequence"/>
</dbReference>
<gene>
    <name evidence="2" type="ORF">BC343_05520</name>
</gene>
<name>A0A1S9PF89_9SPHI</name>
<keyword evidence="1" id="KW-0812">Transmembrane</keyword>
<feature type="transmembrane region" description="Helical" evidence="1">
    <location>
        <begin position="74"/>
        <end position="95"/>
    </location>
</feature>
<dbReference type="STRING" id="1792845.BC343_05520"/>
<keyword evidence="3" id="KW-1185">Reference proteome</keyword>
<keyword evidence="1" id="KW-1133">Transmembrane helix</keyword>
<sequence length="106" mass="12023">MADLYVVLLFIAFLVLSLLFRKVLVGVKRPFMYLLVPVYLLFTFIYSIAAFYLADYVSDNTAIQLYFGNDVIELVLLLVACFVSAVFFIANAIAVRSKRTGSIKMF</sequence>
<reference evidence="2 3" key="1">
    <citation type="submission" date="2016-07" db="EMBL/GenBank/DDBJ databases">
        <title>Genomic analysis of zinc-resistant bacterium Mucilaginibacter pedocola TBZ30.</title>
        <authorList>
            <person name="Huang J."/>
            <person name="Tang J."/>
        </authorList>
    </citation>
    <scope>NUCLEOTIDE SEQUENCE [LARGE SCALE GENOMIC DNA]</scope>
    <source>
        <strain evidence="2 3">TBZ30</strain>
    </source>
</reference>
<dbReference type="RefSeq" id="WP_078348373.1">
    <property type="nucleotide sequence ID" value="NZ_MBTF01000012.1"/>
</dbReference>
<organism evidence="2 3">
    <name type="scientific">Mucilaginibacter pedocola</name>
    <dbReference type="NCBI Taxonomy" id="1792845"/>
    <lineage>
        <taxon>Bacteria</taxon>
        <taxon>Pseudomonadati</taxon>
        <taxon>Bacteroidota</taxon>
        <taxon>Sphingobacteriia</taxon>
        <taxon>Sphingobacteriales</taxon>
        <taxon>Sphingobacteriaceae</taxon>
        <taxon>Mucilaginibacter</taxon>
    </lineage>
</organism>
<keyword evidence="1" id="KW-0472">Membrane</keyword>